<proteinExistence type="predicted"/>
<reference evidence="2 3" key="1">
    <citation type="submission" date="2017-06" db="EMBL/GenBank/DDBJ databases">
        <title>Genome sequencing of cyanobaciteial culture collection at National Institute for Environmental Studies (NIES).</title>
        <authorList>
            <person name="Hirose Y."/>
            <person name="Shimura Y."/>
            <person name="Fujisawa T."/>
            <person name="Nakamura Y."/>
            <person name="Kawachi M."/>
        </authorList>
    </citation>
    <scope>NUCLEOTIDE SEQUENCE [LARGE SCALE GENOMIC DNA]</scope>
    <source>
        <strain evidence="2 3">NIES-4072</strain>
    </source>
</reference>
<feature type="region of interest" description="Disordered" evidence="1">
    <location>
        <begin position="1"/>
        <end position="34"/>
    </location>
</feature>
<evidence type="ECO:0000256" key="1">
    <source>
        <dbReference type="SAM" id="MobiDB-lite"/>
    </source>
</evidence>
<dbReference type="EMBL" id="BDUD01000002">
    <property type="protein sequence ID" value="GBG23123.1"/>
    <property type="molecule type" value="Genomic_DNA"/>
</dbReference>
<gene>
    <name evidence="2" type="ORF">NIES4072_68350</name>
</gene>
<organism evidence="2 3">
    <name type="scientific">Nostoc commune NIES-4072</name>
    <dbReference type="NCBI Taxonomy" id="2005467"/>
    <lineage>
        <taxon>Bacteria</taxon>
        <taxon>Bacillati</taxon>
        <taxon>Cyanobacteriota</taxon>
        <taxon>Cyanophyceae</taxon>
        <taxon>Nostocales</taxon>
        <taxon>Nostocaceae</taxon>
        <taxon>Nostoc</taxon>
    </lineage>
</organism>
<dbReference type="AlphaFoldDB" id="A0A2R5G3V7"/>
<evidence type="ECO:0000313" key="2">
    <source>
        <dbReference type="EMBL" id="GBG23123.1"/>
    </source>
</evidence>
<keyword evidence="3" id="KW-1185">Reference proteome</keyword>
<dbReference type="RefSeq" id="WP_109013069.1">
    <property type="nucleotide sequence ID" value="NZ_BDUD01000002.1"/>
</dbReference>
<dbReference type="OrthoDB" id="505288at2"/>
<sequence length="313" mass="35946">MNKLPSRRKKATSAASVEQKPATDSAPKNISAQDKPASATIEVVAVEVRELTDQEQNLRLQLERRVERAFLEAGQALMELRDRRLYRSTHRTFEEYCRERFGYSRDAAYLKISATAVYENLQKFLPTNGQQIPMPTNERQLRFLAKAELEPAVQANVWQQAVEQAGNKIPSGRIVKDVVDKIRESPKVPNPYHIGEICLLLPKDNPDLRGKTGYWGVVTHVGEYSCTLQTWDGDYTVKIEQMKSLKLLDEDCFFMQQLCVRLRQLHQLASRDEAVDWLLQGLGKQAKPYLSSLQAKLLAAVEREYKIEWRQQK</sequence>
<accession>A0A2R5G3V7</accession>
<feature type="compositionally biased region" description="Basic residues" evidence="1">
    <location>
        <begin position="1"/>
        <end position="11"/>
    </location>
</feature>
<evidence type="ECO:0000313" key="3">
    <source>
        <dbReference type="Proteomes" id="UP000245124"/>
    </source>
</evidence>
<dbReference type="Proteomes" id="UP000245124">
    <property type="component" value="Unassembled WGS sequence"/>
</dbReference>
<name>A0A2R5G3V7_NOSCO</name>
<protein>
    <submittedName>
        <fullName evidence="2">Uncharacterized protein</fullName>
    </submittedName>
</protein>
<comment type="caution">
    <text evidence="2">The sequence shown here is derived from an EMBL/GenBank/DDBJ whole genome shotgun (WGS) entry which is preliminary data.</text>
</comment>